<keyword evidence="4" id="KW-1185">Reference proteome</keyword>
<evidence type="ECO:0000313" key="3">
    <source>
        <dbReference type="EMBL" id="MET3790663.1"/>
    </source>
</evidence>
<dbReference type="Proteomes" id="UP001549076">
    <property type="component" value="Unassembled WGS sequence"/>
</dbReference>
<feature type="region of interest" description="Disordered" evidence="1">
    <location>
        <begin position="424"/>
        <end position="455"/>
    </location>
</feature>
<dbReference type="EMBL" id="JBEPML010000002">
    <property type="protein sequence ID" value="MET3790663.1"/>
    <property type="molecule type" value="Genomic_DNA"/>
</dbReference>
<dbReference type="RefSeq" id="WP_354192850.1">
    <property type="nucleotide sequence ID" value="NZ_JBEPML010000002.1"/>
</dbReference>
<dbReference type="Pfam" id="PF06381">
    <property type="entry name" value="Phage_portal_3"/>
    <property type="match status" value="1"/>
</dbReference>
<sequence length="455" mass="52120">MTVLRLVTNEFQRRLDRMFPAFFNAPKHDHYRDFGYPTDLKFDDLYRIYLRNGVAHAAVEKTIDKTWQDKPFLQEAERDGSQGTIEKETKLEKEIRLRFDDLRVWMHLSEADRRSMVGRYAGVILRLADGKRFSEPVDTVPGGIDGVVELVPVWEGQLQVSEWDNDETSEAYGQPKMYQFNEAAVGKTTNPRAFNVHPDRVIIWSRDGTIHGRSSLEPGYNDLIDMEKIKGAGGEGFWKNAKSAPVLEVDKEANIRDMAKVMGVPETEIADRMNEQVADWQKGFDQLLMLQGMQAKTLGVTLPSPEHFWAAPLQSFAASMRIPIKILIGMQTGERASTEDAQEWAQTNMSRRTGQVIPNIMTLVNRLERFGILPERDWHLDWTDLTETSMGEKIERTVKMADVNQKMKDSGEFVFTPEEIRAAADYEPLSDADKYRDEDEDRDVITPPAREPTEE</sequence>
<protein>
    <recommendedName>
        <fullName evidence="2">Anti-CBASS protein Acb1-like N-terminal domain-containing protein</fullName>
    </recommendedName>
</protein>
<organism evidence="3 4">
    <name type="scientific">Aquamicrobium terrae</name>
    <dbReference type="NCBI Taxonomy" id="1324945"/>
    <lineage>
        <taxon>Bacteria</taxon>
        <taxon>Pseudomonadati</taxon>
        <taxon>Pseudomonadota</taxon>
        <taxon>Alphaproteobacteria</taxon>
        <taxon>Hyphomicrobiales</taxon>
        <taxon>Phyllobacteriaceae</taxon>
        <taxon>Aquamicrobium</taxon>
    </lineage>
</organism>
<accession>A0ABV2MV39</accession>
<feature type="domain" description="Anti-CBASS protein Acb1-like N-terminal" evidence="2">
    <location>
        <begin position="47"/>
        <end position="405"/>
    </location>
</feature>
<dbReference type="InterPro" id="IPR024459">
    <property type="entry name" value="Acb1-like_N"/>
</dbReference>
<gene>
    <name evidence="3" type="ORF">ABID37_000854</name>
</gene>
<evidence type="ECO:0000259" key="2">
    <source>
        <dbReference type="Pfam" id="PF06381"/>
    </source>
</evidence>
<evidence type="ECO:0000313" key="4">
    <source>
        <dbReference type="Proteomes" id="UP001549076"/>
    </source>
</evidence>
<evidence type="ECO:0000256" key="1">
    <source>
        <dbReference type="SAM" id="MobiDB-lite"/>
    </source>
</evidence>
<proteinExistence type="predicted"/>
<comment type="caution">
    <text evidence="3">The sequence shown here is derived from an EMBL/GenBank/DDBJ whole genome shotgun (WGS) entry which is preliminary data.</text>
</comment>
<reference evidence="3 4" key="1">
    <citation type="submission" date="2024-06" db="EMBL/GenBank/DDBJ databases">
        <title>Genomic Encyclopedia of Type Strains, Phase IV (KMG-IV): sequencing the most valuable type-strain genomes for metagenomic binning, comparative biology and taxonomic classification.</title>
        <authorList>
            <person name="Goeker M."/>
        </authorList>
    </citation>
    <scope>NUCLEOTIDE SEQUENCE [LARGE SCALE GENOMIC DNA]</scope>
    <source>
        <strain evidence="3 4">DSM 27865</strain>
    </source>
</reference>
<name>A0ABV2MV39_9HYPH</name>